<evidence type="ECO:0000256" key="3">
    <source>
        <dbReference type="ARBA" id="ARBA00022448"/>
    </source>
</evidence>
<evidence type="ECO:0000256" key="8">
    <source>
        <dbReference type="ARBA" id="ARBA00023136"/>
    </source>
</evidence>
<reference evidence="11" key="1">
    <citation type="submission" date="2021-02" db="EMBL/GenBank/DDBJ databases">
        <authorList>
            <person name="Dougan E. K."/>
            <person name="Rhodes N."/>
            <person name="Thang M."/>
            <person name="Chan C."/>
        </authorList>
    </citation>
    <scope>NUCLEOTIDE SEQUENCE</scope>
</reference>
<keyword evidence="8 10" id="KW-0472">Membrane</keyword>
<dbReference type="Gene3D" id="1.20.1280.290">
    <property type="match status" value="1"/>
</dbReference>
<feature type="transmembrane region" description="Helical" evidence="10">
    <location>
        <begin position="12"/>
        <end position="30"/>
    </location>
</feature>
<keyword evidence="4" id="KW-0762">Sugar transport</keyword>
<dbReference type="Proteomes" id="UP000654075">
    <property type="component" value="Unassembled WGS sequence"/>
</dbReference>
<keyword evidence="3" id="KW-0813">Transport</keyword>
<feature type="transmembrane region" description="Helical" evidence="10">
    <location>
        <begin position="176"/>
        <end position="202"/>
    </location>
</feature>
<gene>
    <name evidence="11" type="ORF">PGLA1383_LOCUS14220</name>
</gene>
<feature type="region of interest" description="Disordered" evidence="9">
    <location>
        <begin position="269"/>
        <end position="328"/>
    </location>
</feature>
<accession>A0A813EDN8</accession>
<evidence type="ECO:0000256" key="9">
    <source>
        <dbReference type="SAM" id="MobiDB-lite"/>
    </source>
</evidence>
<protein>
    <submittedName>
        <fullName evidence="11">Uncharacterized protein</fullName>
    </submittedName>
</protein>
<dbReference type="GO" id="GO:0012505">
    <property type="term" value="C:endomembrane system"/>
    <property type="evidence" value="ECO:0007669"/>
    <property type="project" value="UniProtKB-SubCell"/>
</dbReference>
<feature type="transmembrane region" description="Helical" evidence="10">
    <location>
        <begin position="141"/>
        <end position="160"/>
    </location>
</feature>
<comment type="caution">
    <text evidence="11">The sequence shown here is derived from an EMBL/GenBank/DDBJ whole genome shotgun (WGS) entry which is preliminary data.</text>
</comment>
<dbReference type="AlphaFoldDB" id="A0A813EDN8"/>
<evidence type="ECO:0000256" key="1">
    <source>
        <dbReference type="ARBA" id="ARBA00004127"/>
    </source>
</evidence>
<comment type="subcellular location">
    <subcellularLocation>
        <location evidence="1">Endomembrane system</location>
        <topology evidence="1">Multi-pass membrane protein</topology>
    </subcellularLocation>
</comment>
<dbReference type="OrthoDB" id="409725at2759"/>
<keyword evidence="7 10" id="KW-1133">Transmembrane helix</keyword>
<dbReference type="EMBL" id="CAJNNV010008070">
    <property type="protein sequence ID" value="CAE8595716.1"/>
    <property type="molecule type" value="Genomic_DNA"/>
</dbReference>
<organism evidence="11 12">
    <name type="scientific">Polarella glacialis</name>
    <name type="common">Dinoflagellate</name>
    <dbReference type="NCBI Taxonomy" id="89957"/>
    <lineage>
        <taxon>Eukaryota</taxon>
        <taxon>Sar</taxon>
        <taxon>Alveolata</taxon>
        <taxon>Dinophyceae</taxon>
        <taxon>Suessiales</taxon>
        <taxon>Suessiaceae</taxon>
        <taxon>Polarella</taxon>
    </lineage>
</organism>
<keyword evidence="12" id="KW-1185">Reference proteome</keyword>
<name>A0A813EDN8_POLGL</name>
<dbReference type="GO" id="GO:0016020">
    <property type="term" value="C:membrane"/>
    <property type="evidence" value="ECO:0007669"/>
    <property type="project" value="InterPro"/>
</dbReference>
<evidence type="ECO:0000256" key="2">
    <source>
        <dbReference type="ARBA" id="ARBA00007809"/>
    </source>
</evidence>
<evidence type="ECO:0000313" key="12">
    <source>
        <dbReference type="Proteomes" id="UP000654075"/>
    </source>
</evidence>
<feature type="compositionally biased region" description="Polar residues" evidence="9">
    <location>
        <begin position="318"/>
        <end position="328"/>
    </location>
</feature>
<dbReference type="PANTHER" id="PTHR10791">
    <property type="entry name" value="RAG1-ACTIVATING PROTEIN 1"/>
    <property type="match status" value="1"/>
</dbReference>
<keyword evidence="5 10" id="KW-0812">Transmembrane</keyword>
<dbReference type="PANTHER" id="PTHR10791:SF224">
    <property type="entry name" value="SUGAR TRANSPORTER SWEET"/>
    <property type="match status" value="1"/>
</dbReference>
<evidence type="ECO:0000256" key="5">
    <source>
        <dbReference type="ARBA" id="ARBA00022692"/>
    </source>
</evidence>
<dbReference type="GO" id="GO:0051119">
    <property type="term" value="F:sugar transmembrane transporter activity"/>
    <property type="evidence" value="ECO:0007669"/>
    <property type="project" value="InterPro"/>
</dbReference>
<evidence type="ECO:0000256" key="6">
    <source>
        <dbReference type="ARBA" id="ARBA00022737"/>
    </source>
</evidence>
<dbReference type="InterPro" id="IPR047664">
    <property type="entry name" value="SWEET"/>
</dbReference>
<feature type="transmembrane region" description="Helical" evidence="10">
    <location>
        <begin position="237"/>
        <end position="258"/>
    </location>
</feature>
<proteinExistence type="inferred from homology"/>
<evidence type="ECO:0000256" key="10">
    <source>
        <dbReference type="SAM" id="Phobius"/>
    </source>
</evidence>
<keyword evidence="6" id="KW-0677">Repeat</keyword>
<dbReference type="Pfam" id="PF03083">
    <property type="entry name" value="MtN3_slv"/>
    <property type="match status" value="1"/>
</dbReference>
<evidence type="ECO:0000313" key="11">
    <source>
        <dbReference type="EMBL" id="CAE8595716.1"/>
    </source>
</evidence>
<evidence type="ECO:0000256" key="4">
    <source>
        <dbReference type="ARBA" id="ARBA00022597"/>
    </source>
</evidence>
<feature type="transmembrane region" description="Helical" evidence="10">
    <location>
        <begin position="50"/>
        <end position="72"/>
    </location>
</feature>
<dbReference type="InterPro" id="IPR004316">
    <property type="entry name" value="SWEET_rpt"/>
</dbReference>
<evidence type="ECO:0000256" key="7">
    <source>
        <dbReference type="ARBA" id="ARBA00022989"/>
    </source>
</evidence>
<feature type="transmembrane region" description="Helical" evidence="10">
    <location>
        <begin position="209"/>
        <end position="231"/>
    </location>
</feature>
<comment type="similarity">
    <text evidence="2">Belongs to the SWEET sugar transporter family.</text>
</comment>
<sequence length="419" mass="45904">MNSEDQTMMLQHVIGLVGLCTNISLCLAPWTTIEEARIIGSLGGMDTSPWPMFFGTNLIWGCYAVLVGDVWLFCASTPAAMMWLFFCVSAVRLLAQEEGETLVVSGGAWDGVLFSHGKTIDLQQLSKRYRHNCIQNLEIGIMRWTSFALVALFCCSPWNIRGLELWETMFDPKMRIFVMMVLCGLSSLRLFTGPVVLLWAIVKLRDASTVFVPLVLTMLISTFMWCSYGLVTGNVSLYVPNGIGVFISILQLLLRGIFGAPAASAAKLASKKEEPEMTTAKGGKETGASEVASTSVTGEAGASDVSSASLSEGDAPSEITTSRNTNTKMVVKDANLAAKKRPASASPLPDLTDRLKEQGIYEDYLNWQRDYRRWRQGGLRGAQGEVMDKVGVTYRQDPLLSAKDLEGQLSEEQPDFVGM</sequence>